<keyword evidence="1" id="KW-0695">RNA-directed DNA polymerase</keyword>
<reference evidence="1" key="1">
    <citation type="submission" date="2018-06" db="EMBL/GenBank/DDBJ databases">
        <authorList>
            <person name="Zhirakovskaya E."/>
        </authorList>
    </citation>
    <scope>NUCLEOTIDE SEQUENCE</scope>
</reference>
<sequence length="168" mass="19305">MHSSDEEIVMIMDRFLLLQNLHFRHPWRSAKAWPYSAGGNVTTVKREDRLSKAKSFEIPKRLIWEAWKRVTANKGPPGVDKESIMSYQTHLGDNLFVLWNRMSSGSYHPKAVKQVLIPKGDGSDRSLGIPTVTDRIAQTAVKMVLESRLEALFHSSSFGYRPRMNWLH</sequence>
<dbReference type="GO" id="GO:0003964">
    <property type="term" value="F:RNA-directed DNA polymerase activity"/>
    <property type="evidence" value="ECO:0007669"/>
    <property type="project" value="UniProtKB-KW"/>
</dbReference>
<dbReference type="InterPro" id="IPR043502">
    <property type="entry name" value="DNA/RNA_pol_sf"/>
</dbReference>
<dbReference type="AlphaFoldDB" id="A0A3B0YGZ7"/>
<keyword evidence="1" id="KW-0808">Transferase</keyword>
<keyword evidence="1" id="KW-0548">Nucleotidyltransferase</keyword>
<proteinExistence type="predicted"/>
<evidence type="ECO:0000313" key="1">
    <source>
        <dbReference type="EMBL" id="VAW78671.1"/>
    </source>
</evidence>
<dbReference type="EC" id="2.7.7.49" evidence="1"/>
<dbReference type="InterPro" id="IPR051083">
    <property type="entry name" value="GrpII_Intron_Splice-Mob/Def"/>
</dbReference>
<dbReference type="PANTHER" id="PTHR34047">
    <property type="entry name" value="NUCLEAR INTRON MATURASE 1, MITOCHONDRIAL-RELATED"/>
    <property type="match status" value="1"/>
</dbReference>
<dbReference type="EMBL" id="UOFL01000161">
    <property type="protein sequence ID" value="VAW78671.1"/>
    <property type="molecule type" value="Genomic_DNA"/>
</dbReference>
<gene>
    <name evidence="1" type="ORF">MNBD_GAMMA12-2831</name>
</gene>
<dbReference type="PANTHER" id="PTHR34047:SF3">
    <property type="entry name" value="BLR2052 PROTEIN"/>
    <property type="match status" value="1"/>
</dbReference>
<accession>A0A3B0YGZ7</accession>
<organism evidence="1">
    <name type="scientific">hydrothermal vent metagenome</name>
    <dbReference type="NCBI Taxonomy" id="652676"/>
    <lineage>
        <taxon>unclassified sequences</taxon>
        <taxon>metagenomes</taxon>
        <taxon>ecological metagenomes</taxon>
    </lineage>
</organism>
<name>A0A3B0YGZ7_9ZZZZ</name>
<dbReference type="SUPFAM" id="SSF56672">
    <property type="entry name" value="DNA/RNA polymerases"/>
    <property type="match status" value="1"/>
</dbReference>
<protein>
    <submittedName>
        <fullName evidence="1">Retron-type RNA-directed DNA polymerase</fullName>
        <ecNumber evidence="1">2.7.7.49</ecNumber>
    </submittedName>
</protein>